<comment type="caution">
    <text evidence="1">The sequence shown here is derived from an EMBL/GenBank/DDBJ whole genome shotgun (WGS) entry which is preliminary data.</text>
</comment>
<reference evidence="1" key="1">
    <citation type="submission" date="2023-04" db="EMBL/GenBank/DDBJ databases">
        <title>A chromosome-level genome assembly of the parasitoid wasp Eretmocerus hayati.</title>
        <authorList>
            <person name="Zhong Y."/>
            <person name="Liu S."/>
            <person name="Liu Y."/>
        </authorList>
    </citation>
    <scope>NUCLEOTIDE SEQUENCE</scope>
    <source>
        <strain evidence="1">ZJU_SS_LIU_2023</strain>
    </source>
</reference>
<evidence type="ECO:0000313" key="1">
    <source>
        <dbReference type="EMBL" id="KAJ8672877.1"/>
    </source>
</evidence>
<sequence length="758" mass="86242">MNSTKRVRKHRAKKKLIKFARLDKSQVSSDESVKESDDDSTTSGQSESEISVQRRISCLRVDHQDNGAISLSHGGNSSDEIHNQQSATGSEINSADANESHLTISDSDNGNPIPEDQHSNGDGTSSDDNAAVLDRVESEDERSVRQSDASEHELVCNNLVAQNNGNLVQQNPGEEHDEIPRLRLWAVGCRVPMSHLDILLGILRERVLPQLPACSKTFLQTTSANYLIEEMMDGDNLPGEFVYFGIVPGLQACVNPCLHEDLVLDLDFNIDGVKIKNSSSKQLWPCLCRVYYKKMPQVYKPFPVFAFYGNKKPKDMYAFFHKFINEMNLLSRTGVVIHGQLFRIRIRRIINDTPARDLVKRTSGHSSLNGCSRCDTVAVKIDHNVVYIDLGNARTDADFRNFTDINHHLDDVSPLVALDPPIDMIIAFILDIMHLLYLGIQLRLFQNWKDGEPAVRLSMAQRTELDRRTKMLKGDIPYEFKRKMRSTNHFPDFKATDHRFFALYCGPIVLKKILSDSCYNHFLLFHVACRLISSKEAVNHSRLAKQYFSDFVEISKTLYGLKFVSLNVHSLHHVVDDVVNSGSNANDNSAFPFESELCKAKYMLKSPNNTLAQYCRRIHEERSVLDLTARVPLEIQILKTSKSGQIQNLMYKQQYFSTNHPDNTALLQDGSVVKIVKIFSRNNILHANVMDHRIRKPLYEQPCDSSFLNIYEIDSQHYVQHSRCINFDKISTKLVRISINFVTDGPIRTFVIPLLHSY</sequence>
<organism evidence="1 2">
    <name type="scientific">Eretmocerus hayati</name>
    <dbReference type="NCBI Taxonomy" id="131215"/>
    <lineage>
        <taxon>Eukaryota</taxon>
        <taxon>Metazoa</taxon>
        <taxon>Ecdysozoa</taxon>
        <taxon>Arthropoda</taxon>
        <taxon>Hexapoda</taxon>
        <taxon>Insecta</taxon>
        <taxon>Pterygota</taxon>
        <taxon>Neoptera</taxon>
        <taxon>Endopterygota</taxon>
        <taxon>Hymenoptera</taxon>
        <taxon>Apocrita</taxon>
        <taxon>Proctotrupomorpha</taxon>
        <taxon>Chalcidoidea</taxon>
        <taxon>Aphelinidae</taxon>
        <taxon>Aphelininae</taxon>
        <taxon>Eretmocerus</taxon>
    </lineage>
</organism>
<accession>A0ACC2NP49</accession>
<gene>
    <name evidence="1" type="ORF">QAD02_004138</name>
</gene>
<proteinExistence type="predicted"/>
<protein>
    <submittedName>
        <fullName evidence="1">Uncharacterized protein</fullName>
    </submittedName>
</protein>
<evidence type="ECO:0000313" key="2">
    <source>
        <dbReference type="Proteomes" id="UP001239111"/>
    </source>
</evidence>
<name>A0ACC2NP49_9HYME</name>
<keyword evidence="2" id="KW-1185">Reference proteome</keyword>
<dbReference type="EMBL" id="CM056743">
    <property type="protein sequence ID" value="KAJ8672877.1"/>
    <property type="molecule type" value="Genomic_DNA"/>
</dbReference>
<dbReference type="Proteomes" id="UP001239111">
    <property type="component" value="Chromosome 3"/>
</dbReference>